<reference evidence="18" key="1">
    <citation type="submission" date="2020-10" db="EMBL/GenBank/DDBJ databases">
        <authorList>
            <person name="Roach M.J.R."/>
        </authorList>
    </citation>
    <scope>NUCLEOTIDE SEQUENCE</scope>
    <source>
        <strain evidence="18">CBS 1945</strain>
    </source>
</reference>
<evidence type="ECO:0000259" key="17">
    <source>
        <dbReference type="Pfam" id="PF05347"/>
    </source>
</evidence>
<evidence type="ECO:0000256" key="10">
    <source>
        <dbReference type="ARBA" id="ARBA00022982"/>
    </source>
</evidence>
<dbReference type="Pfam" id="PF05347">
    <property type="entry name" value="Complex1_LYR"/>
    <property type="match status" value="1"/>
</dbReference>
<sequence length="109" mass="12807">MKAPVPFSPQNLKYVSSLYRRALRTAHDWINRNDFYRSKAAEIKLRFEQNKAISDPLELRDVLHKTEEMLAKFQHPDPIIPPKRPGGIMYDRNAPPRYEKGPENFKNTV</sequence>
<evidence type="ECO:0000256" key="3">
    <source>
        <dbReference type="ARBA" id="ARBA00009508"/>
    </source>
</evidence>
<evidence type="ECO:0000256" key="7">
    <source>
        <dbReference type="ARBA" id="ARBA00022553"/>
    </source>
</evidence>
<keyword evidence="9" id="KW-0999">Mitochondrion inner membrane</keyword>
<keyword evidence="19" id="KW-1185">Reference proteome</keyword>
<dbReference type="PANTHER" id="PTHR12868:SF0">
    <property type="entry name" value="NADH DEHYDROGENASE [UBIQUINONE] 1 BETA SUBCOMPLEX SUBUNIT 9"/>
    <property type="match status" value="1"/>
</dbReference>
<dbReference type="PANTHER" id="PTHR12868">
    <property type="entry name" value="NADH-UBIQUINONE OXIDOREDUCTASE B22 SUBUNIT"/>
    <property type="match status" value="1"/>
</dbReference>
<gene>
    <name evidence="18" type="ORF">FOA43_001450</name>
</gene>
<dbReference type="GO" id="GO:0005743">
    <property type="term" value="C:mitochondrial inner membrane"/>
    <property type="evidence" value="ECO:0007669"/>
    <property type="project" value="UniProtKB-SubCell"/>
</dbReference>
<protein>
    <recommendedName>
        <fullName evidence="5">NADH dehydrogenase [ubiquinone] 1 beta subcomplex subunit 9</fullName>
    </recommendedName>
    <alternativeName>
        <fullName evidence="14">Complex I-B22</fullName>
    </alternativeName>
    <alternativeName>
        <fullName evidence="15">NADH-ubiquinone oxidoreductase B22 subunit</fullName>
    </alternativeName>
</protein>
<dbReference type="InterPro" id="IPR008011">
    <property type="entry name" value="Complex1_LYR_dom"/>
</dbReference>
<keyword evidence="11" id="KW-0007">Acetylation</keyword>
<dbReference type="RefSeq" id="XP_038777693.1">
    <property type="nucleotide sequence ID" value="XM_038921765.1"/>
</dbReference>
<proteinExistence type="inferred from homology"/>
<evidence type="ECO:0000256" key="16">
    <source>
        <dbReference type="SAM" id="MobiDB-lite"/>
    </source>
</evidence>
<evidence type="ECO:0000256" key="8">
    <source>
        <dbReference type="ARBA" id="ARBA00022660"/>
    </source>
</evidence>
<evidence type="ECO:0000256" key="11">
    <source>
        <dbReference type="ARBA" id="ARBA00022990"/>
    </source>
</evidence>
<dbReference type="EMBL" id="CP064812">
    <property type="protein sequence ID" value="QPG74128.1"/>
    <property type="molecule type" value="Genomic_DNA"/>
</dbReference>
<dbReference type="InterPro" id="IPR045292">
    <property type="entry name" value="Complex1_LYR_NDUFB9_LYRM3"/>
</dbReference>
<comment type="similarity">
    <text evidence="3">Belongs to the complex I LYR family.</text>
</comment>
<accession>A0A875RZH5</accession>
<evidence type="ECO:0000256" key="13">
    <source>
        <dbReference type="ARBA" id="ARBA00023136"/>
    </source>
</evidence>
<evidence type="ECO:0000256" key="14">
    <source>
        <dbReference type="ARBA" id="ARBA00030192"/>
    </source>
</evidence>
<dbReference type="GeneID" id="62194851"/>
<dbReference type="CDD" id="cd20263">
    <property type="entry name" value="Complex1_LYR_NDUFB9_LYRM3"/>
    <property type="match status" value="1"/>
</dbReference>
<dbReference type="GO" id="GO:0006120">
    <property type="term" value="P:mitochondrial electron transport, NADH to ubiquinone"/>
    <property type="evidence" value="ECO:0007669"/>
    <property type="project" value="InterPro"/>
</dbReference>
<keyword evidence="10" id="KW-0249">Electron transport</keyword>
<dbReference type="InterPro" id="IPR033034">
    <property type="entry name" value="NDUFB9"/>
</dbReference>
<evidence type="ECO:0000256" key="1">
    <source>
        <dbReference type="ARBA" id="ARBA00002920"/>
    </source>
</evidence>
<feature type="domain" description="Complex 1 LYR protein" evidence="17">
    <location>
        <begin position="15"/>
        <end position="70"/>
    </location>
</feature>
<evidence type="ECO:0000256" key="5">
    <source>
        <dbReference type="ARBA" id="ARBA00018684"/>
    </source>
</evidence>
<dbReference type="Proteomes" id="UP000662931">
    <property type="component" value="Chromosome 1"/>
</dbReference>
<comment type="function">
    <text evidence="1">Accessory subunit of the mitochondrial membrane respiratory chain NADH dehydrogenase (Complex I), that is believed to be not involved in catalysis. Complex I functions in the transfer of electrons from NADH to the respiratory chain. The immediate electron acceptor for the enzyme is believed to be ubiquinone.</text>
</comment>
<dbReference type="OrthoDB" id="13598at2759"/>
<keyword evidence="6" id="KW-0813">Transport</keyword>
<evidence type="ECO:0000256" key="4">
    <source>
        <dbReference type="ARBA" id="ARBA00011790"/>
    </source>
</evidence>
<keyword evidence="12" id="KW-0496">Mitochondrion</keyword>
<dbReference type="KEGG" id="bnn:FOA43_001450"/>
<evidence type="ECO:0000256" key="2">
    <source>
        <dbReference type="ARBA" id="ARBA00004443"/>
    </source>
</evidence>
<keyword evidence="7" id="KW-0597">Phosphoprotein</keyword>
<evidence type="ECO:0000256" key="15">
    <source>
        <dbReference type="ARBA" id="ARBA00032528"/>
    </source>
</evidence>
<comment type="subcellular location">
    <subcellularLocation>
        <location evidence="2">Mitochondrion inner membrane</location>
        <topology evidence="2">Peripheral membrane protein</topology>
        <orientation evidence="2">Matrix side</orientation>
    </subcellularLocation>
</comment>
<name>A0A875RZH5_EENNA</name>
<feature type="region of interest" description="Disordered" evidence="16">
    <location>
        <begin position="75"/>
        <end position="109"/>
    </location>
</feature>
<dbReference type="AlphaFoldDB" id="A0A875RZH5"/>
<evidence type="ECO:0000256" key="9">
    <source>
        <dbReference type="ARBA" id="ARBA00022792"/>
    </source>
</evidence>
<evidence type="ECO:0000256" key="6">
    <source>
        <dbReference type="ARBA" id="ARBA00022448"/>
    </source>
</evidence>
<evidence type="ECO:0000256" key="12">
    <source>
        <dbReference type="ARBA" id="ARBA00023128"/>
    </source>
</evidence>
<evidence type="ECO:0000313" key="18">
    <source>
        <dbReference type="EMBL" id="QPG74128.1"/>
    </source>
</evidence>
<keyword evidence="8" id="KW-0679">Respiratory chain</keyword>
<evidence type="ECO:0000313" key="19">
    <source>
        <dbReference type="Proteomes" id="UP000662931"/>
    </source>
</evidence>
<organism evidence="18 19">
    <name type="scientific">Eeniella nana</name>
    <name type="common">Yeast</name>
    <name type="synonym">Brettanomyces nanus</name>
    <dbReference type="NCBI Taxonomy" id="13502"/>
    <lineage>
        <taxon>Eukaryota</taxon>
        <taxon>Fungi</taxon>
        <taxon>Dikarya</taxon>
        <taxon>Ascomycota</taxon>
        <taxon>Saccharomycotina</taxon>
        <taxon>Pichiomycetes</taxon>
        <taxon>Pichiales</taxon>
        <taxon>Pichiaceae</taxon>
        <taxon>Brettanomyces</taxon>
    </lineage>
</organism>
<keyword evidence="13" id="KW-0472">Membrane</keyword>
<comment type="subunit">
    <text evidence="4">Mammalian complex I is composed of 45 different subunits.</text>
</comment>